<dbReference type="InterPro" id="IPR018247">
    <property type="entry name" value="EF_Hand_1_Ca_BS"/>
</dbReference>
<evidence type="ECO:0008006" key="4">
    <source>
        <dbReference type="Google" id="ProtNLM"/>
    </source>
</evidence>
<reference evidence="2" key="2">
    <citation type="submission" date="2020-09" db="EMBL/GenBank/DDBJ databases">
        <authorList>
            <person name="Sun Q."/>
            <person name="Zhou Y."/>
        </authorList>
    </citation>
    <scope>NUCLEOTIDE SEQUENCE</scope>
    <source>
        <strain evidence="2">CGMCC 1.8984</strain>
    </source>
</reference>
<accession>A0A917P9R4</accession>
<name>A0A917P9R4_9MICO</name>
<dbReference type="EMBL" id="BMMD01000001">
    <property type="protein sequence ID" value="GGJ67690.1"/>
    <property type="molecule type" value="Genomic_DNA"/>
</dbReference>
<evidence type="ECO:0000313" key="3">
    <source>
        <dbReference type="Proteomes" id="UP000636956"/>
    </source>
</evidence>
<keyword evidence="3" id="KW-1185">Reference proteome</keyword>
<dbReference type="RefSeq" id="WP_188741556.1">
    <property type="nucleotide sequence ID" value="NZ_BAABFW010000007.1"/>
</dbReference>
<reference evidence="2" key="1">
    <citation type="journal article" date="2014" name="Int. J. Syst. Evol. Microbiol.">
        <title>Complete genome sequence of Corynebacterium casei LMG S-19264T (=DSM 44701T), isolated from a smear-ripened cheese.</title>
        <authorList>
            <consortium name="US DOE Joint Genome Institute (JGI-PGF)"/>
            <person name="Walter F."/>
            <person name="Albersmeier A."/>
            <person name="Kalinowski J."/>
            <person name="Ruckert C."/>
        </authorList>
    </citation>
    <scope>NUCLEOTIDE SEQUENCE</scope>
    <source>
        <strain evidence="2">CGMCC 1.8984</strain>
    </source>
</reference>
<feature type="chain" id="PRO_5037227443" description="Dockerin domain-containing protein" evidence="1">
    <location>
        <begin position="29"/>
        <end position="228"/>
    </location>
</feature>
<dbReference type="Proteomes" id="UP000636956">
    <property type="component" value="Unassembled WGS sequence"/>
</dbReference>
<feature type="signal peptide" evidence="1">
    <location>
        <begin position="1"/>
        <end position="28"/>
    </location>
</feature>
<proteinExistence type="predicted"/>
<comment type="caution">
    <text evidence="2">The sequence shown here is derived from an EMBL/GenBank/DDBJ whole genome shotgun (WGS) entry which is preliminary data.</text>
</comment>
<sequence>MNTTITRLAIAAGVLVAGAIATTIPASAIGGAAADTGNPNDSPVHVDVLAPSRGDHAGLDGAGWFVDLSLEYHDGLAAAGFSALQLTGPAAHNDIDPFPGTFSTGADDRLPGLVVLTSTTSSTRPGFSGPGTNLANLFNLTGITDRSEGAAEIWDAWLVGAPIAGEDVDTVLTVAVIDDLDGNGVFDDAPAVVPDANQDGAVDKHDLQQIGVASNIVTVPFRLNGDSA</sequence>
<protein>
    <recommendedName>
        <fullName evidence="4">Dockerin domain-containing protein</fullName>
    </recommendedName>
</protein>
<evidence type="ECO:0000256" key="1">
    <source>
        <dbReference type="SAM" id="SignalP"/>
    </source>
</evidence>
<dbReference type="PROSITE" id="PS00018">
    <property type="entry name" value="EF_HAND_1"/>
    <property type="match status" value="1"/>
</dbReference>
<gene>
    <name evidence="2" type="ORF">GCM10011372_01830</name>
</gene>
<organism evidence="2 3">
    <name type="scientific">Agromyces bauzanensis</name>
    <dbReference type="NCBI Taxonomy" id="1308924"/>
    <lineage>
        <taxon>Bacteria</taxon>
        <taxon>Bacillati</taxon>
        <taxon>Actinomycetota</taxon>
        <taxon>Actinomycetes</taxon>
        <taxon>Micrococcales</taxon>
        <taxon>Microbacteriaceae</taxon>
        <taxon>Agromyces</taxon>
    </lineage>
</organism>
<dbReference type="AlphaFoldDB" id="A0A917P9R4"/>
<keyword evidence="1" id="KW-0732">Signal</keyword>
<evidence type="ECO:0000313" key="2">
    <source>
        <dbReference type="EMBL" id="GGJ67690.1"/>
    </source>
</evidence>